<organism evidence="3 4">
    <name type="scientific">Pelagivirga sediminicola</name>
    <dbReference type="NCBI Taxonomy" id="2170575"/>
    <lineage>
        <taxon>Bacteria</taxon>
        <taxon>Pseudomonadati</taxon>
        <taxon>Pseudomonadota</taxon>
        <taxon>Alphaproteobacteria</taxon>
        <taxon>Rhodobacterales</taxon>
        <taxon>Paracoccaceae</taxon>
        <taxon>Pelagivirga</taxon>
    </lineage>
</organism>
<evidence type="ECO:0000313" key="4">
    <source>
        <dbReference type="Proteomes" id="UP000244446"/>
    </source>
</evidence>
<dbReference type="CDD" id="cd00293">
    <property type="entry name" value="USP-like"/>
    <property type="match status" value="1"/>
</dbReference>
<proteinExistence type="inferred from homology"/>
<evidence type="ECO:0000256" key="1">
    <source>
        <dbReference type="ARBA" id="ARBA00008791"/>
    </source>
</evidence>
<dbReference type="EMBL" id="QCYH01000001">
    <property type="protein sequence ID" value="PVA11576.1"/>
    <property type="molecule type" value="Genomic_DNA"/>
</dbReference>
<dbReference type="Pfam" id="PF00582">
    <property type="entry name" value="Usp"/>
    <property type="match status" value="1"/>
</dbReference>
<accession>A0A2T7GAZ6</accession>
<dbReference type="PANTHER" id="PTHR46268:SF6">
    <property type="entry name" value="UNIVERSAL STRESS PROTEIN UP12"/>
    <property type="match status" value="1"/>
</dbReference>
<dbReference type="InterPro" id="IPR006015">
    <property type="entry name" value="Universal_stress_UspA"/>
</dbReference>
<dbReference type="RefSeq" id="WP_108690321.1">
    <property type="nucleotide sequence ID" value="NZ_QCYH01000001.1"/>
</dbReference>
<feature type="domain" description="UspA" evidence="2">
    <location>
        <begin position="1"/>
        <end position="135"/>
    </location>
</feature>
<dbReference type="Proteomes" id="UP000244446">
    <property type="component" value="Unassembled WGS sequence"/>
</dbReference>
<gene>
    <name evidence="3" type="ORF">DC366_00990</name>
</gene>
<evidence type="ECO:0000313" key="3">
    <source>
        <dbReference type="EMBL" id="PVA11576.1"/>
    </source>
</evidence>
<evidence type="ECO:0000259" key="2">
    <source>
        <dbReference type="Pfam" id="PF00582"/>
    </source>
</evidence>
<reference evidence="3 4" key="1">
    <citation type="submission" date="2018-04" db="EMBL/GenBank/DDBJ databases">
        <title>Pelagivirga bohaiensis gen. nov., sp. nov., a bacterium isolated from the Bohai Sea.</title>
        <authorList>
            <person name="Ji X."/>
        </authorList>
    </citation>
    <scope>NUCLEOTIDE SEQUENCE [LARGE SCALE GENOMIC DNA]</scope>
    <source>
        <strain evidence="3 4">BH-SD19</strain>
    </source>
</reference>
<protein>
    <submittedName>
        <fullName evidence="3">Universal stress protein</fullName>
    </submittedName>
</protein>
<name>A0A2T7GAZ6_9RHOB</name>
<dbReference type="OrthoDB" id="9792500at2"/>
<keyword evidence="4" id="KW-1185">Reference proteome</keyword>
<dbReference type="PANTHER" id="PTHR46268">
    <property type="entry name" value="STRESS RESPONSE PROTEIN NHAX"/>
    <property type="match status" value="1"/>
</dbReference>
<dbReference type="PRINTS" id="PR01438">
    <property type="entry name" value="UNVRSLSTRESS"/>
</dbReference>
<dbReference type="InterPro" id="IPR006016">
    <property type="entry name" value="UspA"/>
</dbReference>
<dbReference type="Gene3D" id="3.40.50.620">
    <property type="entry name" value="HUPs"/>
    <property type="match status" value="1"/>
</dbReference>
<dbReference type="SUPFAM" id="SSF52402">
    <property type="entry name" value="Adenine nucleotide alpha hydrolases-like"/>
    <property type="match status" value="1"/>
</dbReference>
<comment type="similarity">
    <text evidence="1">Belongs to the universal stress protein A family.</text>
</comment>
<sequence>MYDNILIPIVFDQQNDHSQAIECAKRLAGENPNITMLSVIELLPSYVMSYVPDKATEERRVELQHEMDTLVKGVPGATCEIISGHPGRAIIDYANANGTNLIIVKSHRPGFQDYFLGSTAAYVVRRAKCAVHVIR</sequence>
<comment type="caution">
    <text evidence="3">The sequence shown here is derived from an EMBL/GenBank/DDBJ whole genome shotgun (WGS) entry which is preliminary data.</text>
</comment>
<dbReference type="AlphaFoldDB" id="A0A2T7GAZ6"/>
<dbReference type="InterPro" id="IPR014729">
    <property type="entry name" value="Rossmann-like_a/b/a_fold"/>
</dbReference>